<dbReference type="InterPro" id="IPR003439">
    <property type="entry name" value="ABC_transporter-like_ATP-bd"/>
</dbReference>
<accession>A0A1F5SZE3</accession>
<dbReference type="SMART" id="SM00382">
    <property type="entry name" value="AAA"/>
    <property type="match status" value="1"/>
</dbReference>
<feature type="domain" description="ABC transporter" evidence="5">
    <location>
        <begin position="5"/>
        <end position="239"/>
    </location>
</feature>
<dbReference type="CDD" id="cd03255">
    <property type="entry name" value="ABC_MJ0796_LolCDE_FtsE"/>
    <property type="match status" value="1"/>
</dbReference>
<keyword evidence="3" id="KW-0547">Nucleotide-binding</keyword>
<evidence type="ECO:0000313" key="7">
    <source>
        <dbReference type="Proteomes" id="UP000179001"/>
    </source>
</evidence>
<evidence type="ECO:0000313" key="6">
    <source>
        <dbReference type="EMBL" id="OGF31823.1"/>
    </source>
</evidence>
<dbReference type="GO" id="GO:0098796">
    <property type="term" value="C:membrane protein complex"/>
    <property type="evidence" value="ECO:0007669"/>
    <property type="project" value="UniProtKB-ARBA"/>
</dbReference>
<evidence type="ECO:0000256" key="3">
    <source>
        <dbReference type="ARBA" id="ARBA00022741"/>
    </source>
</evidence>
<comment type="caution">
    <text evidence="6">The sequence shown here is derived from an EMBL/GenBank/DDBJ whole genome shotgun (WGS) entry which is preliminary data.</text>
</comment>
<keyword evidence="2" id="KW-0813">Transport</keyword>
<keyword evidence="4 6" id="KW-0067">ATP-binding</keyword>
<dbReference type="STRING" id="1798002.A2478_05060"/>
<sequence>MAVLIKLENLKKQYENEEIITKVLHGISFEIDEGEFVAIMGPSGSGKSTLMHILGFLDKLSSGKYFFKGKDTSNLTEDQMAGYRNFEIGFVFQAFNLLPRTSVFDNVKLPLTYANKIENIDEKVNKAIQAVGLWHRKDNLSNQLSGGEKQRVAIARALVNDPSLIFADEPTGNLDSKTGGQVMKILQDLNKQGKTIILVTHEQYTAEHAKRIFKIRDGLIEADFTVEKHREIKDGDELIK</sequence>
<dbReference type="Gene3D" id="3.40.50.300">
    <property type="entry name" value="P-loop containing nucleotide triphosphate hydrolases"/>
    <property type="match status" value="1"/>
</dbReference>
<dbReference type="Proteomes" id="UP000179001">
    <property type="component" value="Unassembled WGS sequence"/>
</dbReference>
<evidence type="ECO:0000256" key="4">
    <source>
        <dbReference type="ARBA" id="ARBA00022840"/>
    </source>
</evidence>
<dbReference type="PROSITE" id="PS50893">
    <property type="entry name" value="ABC_TRANSPORTER_2"/>
    <property type="match status" value="1"/>
</dbReference>
<organism evidence="6 7">
    <name type="scientific">Candidatus Falkowbacteria bacterium RIFOXYC2_FULL_36_12</name>
    <dbReference type="NCBI Taxonomy" id="1798002"/>
    <lineage>
        <taxon>Bacteria</taxon>
        <taxon>Candidatus Falkowiibacteriota</taxon>
    </lineage>
</organism>
<evidence type="ECO:0000256" key="1">
    <source>
        <dbReference type="ARBA" id="ARBA00005417"/>
    </source>
</evidence>
<dbReference type="GO" id="GO:0005524">
    <property type="term" value="F:ATP binding"/>
    <property type="evidence" value="ECO:0007669"/>
    <property type="project" value="UniProtKB-KW"/>
</dbReference>
<name>A0A1F5SZE3_9BACT</name>
<dbReference type="InterPro" id="IPR017911">
    <property type="entry name" value="MacB-like_ATP-bd"/>
</dbReference>
<dbReference type="InterPro" id="IPR017871">
    <property type="entry name" value="ABC_transporter-like_CS"/>
</dbReference>
<dbReference type="PROSITE" id="PS00211">
    <property type="entry name" value="ABC_TRANSPORTER_1"/>
    <property type="match status" value="1"/>
</dbReference>
<dbReference type="SUPFAM" id="SSF52540">
    <property type="entry name" value="P-loop containing nucleoside triphosphate hydrolases"/>
    <property type="match status" value="1"/>
</dbReference>
<dbReference type="FunFam" id="3.40.50.300:FF:000032">
    <property type="entry name" value="Export ABC transporter ATP-binding protein"/>
    <property type="match status" value="1"/>
</dbReference>
<dbReference type="InterPro" id="IPR003593">
    <property type="entry name" value="AAA+_ATPase"/>
</dbReference>
<reference evidence="6 7" key="1">
    <citation type="journal article" date="2016" name="Nat. Commun.">
        <title>Thousands of microbial genomes shed light on interconnected biogeochemical processes in an aquifer system.</title>
        <authorList>
            <person name="Anantharaman K."/>
            <person name="Brown C.T."/>
            <person name="Hug L.A."/>
            <person name="Sharon I."/>
            <person name="Castelle C.J."/>
            <person name="Probst A.J."/>
            <person name="Thomas B.C."/>
            <person name="Singh A."/>
            <person name="Wilkins M.J."/>
            <person name="Karaoz U."/>
            <person name="Brodie E.L."/>
            <person name="Williams K.H."/>
            <person name="Hubbard S.S."/>
            <person name="Banfield J.F."/>
        </authorList>
    </citation>
    <scope>NUCLEOTIDE SEQUENCE [LARGE SCALE GENOMIC DNA]</scope>
</reference>
<dbReference type="GO" id="GO:0022857">
    <property type="term" value="F:transmembrane transporter activity"/>
    <property type="evidence" value="ECO:0007669"/>
    <property type="project" value="UniProtKB-ARBA"/>
</dbReference>
<evidence type="ECO:0000259" key="5">
    <source>
        <dbReference type="PROSITE" id="PS50893"/>
    </source>
</evidence>
<evidence type="ECO:0000256" key="2">
    <source>
        <dbReference type="ARBA" id="ARBA00022448"/>
    </source>
</evidence>
<comment type="similarity">
    <text evidence="1">Belongs to the ABC transporter superfamily.</text>
</comment>
<dbReference type="PANTHER" id="PTHR42798">
    <property type="entry name" value="LIPOPROTEIN-RELEASING SYSTEM ATP-BINDING PROTEIN LOLD"/>
    <property type="match status" value="1"/>
</dbReference>
<gene>
    <name evidence="6" type="ORF">A2478_05060</name>
</gene>
<dbReference type="Pfam" id="PF00005">
    <property type="entry name" value="ABC_tran"/>
    <property type="match status" value="1"/>
</dbReference>
<dbReference type="PANTHER" id="PTHR42798:SF6">
    <property type="entry name" value="CELL DIVISION ATP-BINDING PROTEIN FTSE"/>
    <property type="match status" value="1"/>
</dbReference>
<dbReference type="GO" id="GO:0016887">
    <property type="term" value="F:ATP hydrolysis activity"/>
    <property type="evidence" value="ECO:0007669"/>
    <property type="project" value="InterPro"/>
</dbReference>
<protein>
    <submittedName>
        <fullName evidence="6">Macrolide ABC transporter ATP-binding protein</fullName>
    </submittedName>
</protein>
<dbReference type="InterPro" id="IPR027417">
    <property type="entry name" value="P-loop_NTPase"/>
</dbReference>
<proteinExistence type="inferred from homology"/>
<dbReference type="EMBL" id="MFGJ01000007">
    <property type="protein sequence ID" value="OGF31823.1"/>
    <property type="molecule type" value="Genomic_DNA"/>
</dbReference>
<dbReference type="AlphaFoldDB" id="A0A1F5SZE3"/>